<dbReference type="InterPro" id="IPR036291">
    <property type="entry name" value="NAD(P)-bd_dom_sf"/>
</dbReference>
<evidence type="ECO:0000256" key="11">
    <source>
        <dbReference type="ARBA" id="ARBA00049396"/>
    </source>
</evidence>
<gene>
    <name evidence="14" type="ORF">E7027_02930</name>
</gene>
<dbReference type="GO" id="GO:0008839">
    <property type="term" value="F:4-hydroxy-tetrahydrodipicolinate reductase"/>
    <property type="evidence" value="ECO:0007669"/>
    <property type="project" value="UniProtKB-EC"/>
</dbReference>
<evidence type="ECO:0000256" key="10">
    <source>
        <dbReference type="ARBA" id="ARBA00049080"/>
    </source>
</evidence>
<name>A0A928DQ65_9BACT</name>
<evidence type="ECO:0000256" key="5">
    <source>
        <dbReference type="ARBA" id="ARBA00023002"/>
    </source>
</evidence>
<dbReference type="AlphaFoldDB" id="A0A928DQ65"/>
<keyword evidence="5" id="KW-0560">Oxidoreductase</keyword>
<dbReference type="InterPro" id="IPR022663">
    <property type="entry name" value="DapB_C"/>
</dbReference>
<keyword evidence="3" id="KW-0521">NADP</keyword>
<evidence type="ECO:0000256" key="1">
    <source>
        <dbReference type="ARBA" id="ARBA00006642"/>
    </source>
</evidence>
<dbReference type="PANTHER" id="PTHR20836:SF0">
    <property type="entry name" value="4-HYDROXY-TETRAHYDRODIPICOLINATE REDUCTASE 1, CHLOROPLASTIC-RELATED"/>
    <property type="match status" value="1"/>
</dbReference>
<dbReference type="PIRSF" id="PIRSF000161">
    <property type="entry name" value="DHPR"/>
    <property type="match status" value="1"/>
</dbReference>
<dbReference type="PANTHER" id="PTHR20836">
    <property type="entry name" value="DIHYDRODIPICOLINATE REDUCTASE"/>
    <property type="match status" value="1"/>
</dbReference>
<dbReference type="InterPro" id="IPR023940">
    <property type="entry name" value="DHDPR_bac"/>
</dbReference>
<evidence type="ECO:0000256" key="3">
    <source>
        <dbReference type="ARBA" id="ARBA00022857"/>
    </source>
</evidence>
<evidence type="ECO:0000259" key="13">
    <source>
        <dbReference type="Pfam" id="PF05173"/>
    </source>
</evidence>
<dbReference type="Proteomes" id="UP000725649">
    <property type="component" value="Unassembled WGS sequence"/>
</dbReference>
<comment type="similarity">
    <text evidence="1">Belongs to the DapB family.</text>
</comment>
<dbReference type="GO" id="GO:0019877">
    <property type="term" value="P:diaminopimelate biosynthetic process"/>
    <property type="evidence" value="ECO:0007669"/>
    <property type="project" value="UniProtKB-KW"/>
</dbReference>
<dbReference type="EMBL" id="SUVG01000003">
    <property type="protein sequence ID" value="MBE6421079.1"/>
    <property type="molecule type" value="Genomic_DNA"/>
</dbReference>
<evidence type="ECO:0000256" key="9">
    <source>
        <dbReference type="ARBA" id="ARBA00038983"/>
    </source>
</evidence>
<dbReference type="CDD" id="cd02274">
    <property type="entry name" value="DHDPR_N"/>
    <property type="match status" value="1"/>
</dbReference>
<comment type="catalytic activity">
    <reaction evidence="11">
        <text>(S)-2,3,4,5-tetrahydrodipicolinate + NAD(+) + H2O = (2S,4S)-4-hydroxy-2,3,4,5-tetrahydrodipicolinate + NADH + H(+)</text>
        <dbReference type="Rhea" id="RHEA:35323"/>
        <dbReference type="ChEBI" id="CHEBI:15377"/>
        <dbReference type="ChEBI" id="CHEBI:15378"/>
        <dbReference type="ChEBI" id="CHEBI:16845"/>
        <dbReference type="ChEBI" id="CHEBI:57540"/>
        <dbReference type="ChEBI" id="CHEBI:57945"/>
        <dbReference type="ChEBI" id="CHEBI:67139"/>
        <dbReference type="EC" id="1.17.1.8"/>
    </reaction>
</comment>
<organism evidence="14 15">
    <name type="scientific">Candidatus Avelusimicrobium gallicola</name>
    <dbReference type="NCBI Taxonomy" id="2562704"/>
    <lineage>
        <taxon>Bacteria</taxon>
        <taxon>Pseudomonadati</taxon>
        <taxon>Elusimicrobiota</taxon>
        <taxon>Elusimicrobia</taxon>
        <taxon>Elusimicrobiales</taxon>
        <taxon>Elusimicrobiaceae</taxon>
        <taxon>Candidatus Avelusimicrobium</taxon>
    </lineage>
</organism>
<evidence type="ECO:0000256" key="4">
    <source>
        <dbReference type="ARBA" id="ARBA00022915"/>
    </source>
</evidence>
<evidence type="ECO:0000313" key="14">
    <source>
        <dbReference type="EMBL" id="MBE6421079.1"/>
    </source>
</evidence>
<dbReference type="GO" id="GO:0005829">
    <property type="term" value="C:cytosol"/>
    <property type="evidence" value="ECO:0007669"/>
    <property type="project" value="TreeGrafter"/>
</dbReference>
<evidence type="ECO:0000256" key="7">
    <source>
        <dbReference type="ARBA" id="ARBA00023154"/>
    </source>
</evidence>
<dbReference type="GO" id="GO:0009089">
    <property type="term" value="P:lysine biosynthetic process via diaminopimelate"/>
    <property type="evidence" value="ECO:0007669"/>
    <property type="project" value="InterPro"/>
</dbReference>
<keyword evidence="7" id="KW-0457">Lysine biosynthesis</keyword>
<sequence>MKKVLINGANGKMGQALIRLIKAQPELGLEVAATRETGESVKEDFDVIIDFSTPQGAQEAFALAKHRHKPFLTGTTNLPETFLFQMQQEEKIPVFFAPNVSLSVYFFTELVKQAARMYPGYDLHLHEIHHIHKKDAPSGTAKKIAEAVNVPFEQVTYERIGETVGTHTAQYTSPFDEITLTHKATNRDLFAQSALHIACWLMKCEKGFYTMSDYAKFRLKESKK</sequence>
<dbReference type="Pfam" id="PF01113">
    <property type="entry name" value="DapB_N"/>
    <property type="match status" value="1"/>
</dbReference>
<evidence type="ECO:0000256" key="2">
    <source>
        <dbReference type="ARBA" id="ARBA00022605"/>
    </source>
</evidence>
<dbReference type="SUPFAM" id="SSF51735">
    <property type="entry name" value="NAD(P)-binding Rossmann-fold domains"/>
    <property type="match status" value="1"/>
</dbReference>
<dbReference type="InterPro" id="IPR000846">
    <property type="entry name" value="DapB_N"/>
</dbReference>
<accession>A0A928DQ65</accession>
<protein>
    <recommendedName>
        <fullName evidence="9">4-hydroxy-tetrahydrodipicolinate reductase</fullName>
        <ecNumber evidence="9">1.17.1.8</ecNumber>
    </recommendedName>
</protein>
<keyword evidence="2" id="KW-0028">Amino-acid biosynthesis</keyword>
<keyword evidence="6" id="KW-0520">NAD</keyword>
<keyword evidence="4" id="KW-0220">Diaminopimelate biosynthesis</keyword>
<proteinExistence type="inferred from homology"/>
<comment type="pathway">
    <text evidence="8">Amino-acid biosynthesis; L-lysine biosynthesis via DAP pathway; (S)-tetrahydrodipicolinate from L-aspartate: step 4/4.</text>
</comment>
<evidence type="ECO:0000256" key="6">
    <source>
        <dbReference type="ARBA" id="ARBA00023027"/>
    </source>
</evidence>
<reference evidence="14" key="1">
    <citation type="submission" date="2019-04" db="EMBL/GenBank/DDBJ databases">
        <title>Evolution of Biomass-Degrading Anaerobic Consortia Revealed by Metagenomics.</title>
        <authorList>
            <person name="Peng X."/>
        </authorList>
    </citation>
    <scope>NUCLEOTIDE SEQUENCE</scope>
    <source>
        <strain evidence="14">SIG66</strain>
    </source>
</reference>
<evidence type="ECO:0000313" key="15">
    <source>
        <dbReference type="Proteomes" id="UP000725649"/>
    </source>
</evidence>
<dbReference type="SUPFAM" id="SSF55347">
    <property type="entry name" value="Glyceraldehyde-3-phosphate dehydrogenase-like, C-terminal domain"/>
    <property type="match status" value="1"/>
</dbReference>
<comment type="catalytic activity">
    <reaction evidence="10">
        <text>(S)-2,3,4,5-tetrahydrodipicolinate + NADP(+) + H2O = (2S,4S)-4-hydroxy-2,3,4,5-tetrahydrodipicolinate + NADPH + H(+)</text>
        <dbReference type="Rhea" id="RHEA:35331"/>
        <dbReference type="ChEBI" id="CHEBI:15377"/>
        <dbReference type="ChEBI" id="CHEBI:15378"/>
        <dbReference type="ChEBI" id="CHEBI:16845"/>
        <dbReference type="ChEBI" id="CHEBI:57783"/>
        <dbReference type="ChEBI" id="CHEBI:58349"/>
        <dbReference type="ChEBI" id="CHEBI:67139"/>
        <dbReference type="EC" id="1.17.1.8"/>
    </reaction>
</comment>
<evidence type="ECO:0000256" key="8">
    <source>
        <dbReference type="ARBA" id="ARBA00037922"/>
    </source>
</evidence>
<feature type="domain" description="Dihydrodipicolinate reductase N-terminal" evidence="12">
    <location>
        <begin position="3"/>
        <end position="99"/>
    </location>
</feature>
<feature type="domain" description="Dihydrodipicolinate reductase C-terminal" evidence="13">
    <location>
        <begin position="104"/>
        <end position="213"/>
    </location>
</feature>
<comment type="caution">
    <text evidence="14">The sequence shown here is derived from an EMBL/GenBank/DDBJ whole genome shotgun (WGS) entry which is preliminary data.</text>
</comment>
<evidence type="ECO:0000259" key="12">
    <source>
        <dbReference type="Pfam" id="PF01113"/>
    </source>
</evidence>
<dbReference type="Pfam" id="PF05173">
    <property type="entry name" value="DapB_C"/>
    <property type="match status" value="1"/>
</dbReference>
<dbReference type="EC" id="1.17.1.8" evidence="9"/>
<dbReference type="Gene3D" id="3.40.50.720">
    <property type="entry name" value="NAD(P)-binding Rossmann-like Domain"/>
    <property type="match status" value="2"/>
</dbReference>
<dbReference type="Gene3D" id="3.30.360.10">
    <property type="entry name" value="Dihydrodipicolinate Reductase, domain 2"/>
    <property type="match status" value="2"/>
</dbReference>